<sequence>VVAALPPASQCEESLPFIKPVSSPHRSEARESAGSQSARVFNNPSYVRTLQPSYEIPTEHDEILPTIQENISDNEHNIRTPTITETVTSATARPSPPSLTAGPRSSSTSLKTSTRCNSETN</sequence>
<proteinExistence type="predicted"/>
<reference evidence="2" key="1">
    <citation type="submission" date="2015-09" db="EMBL/GenBank/DDBJ databases">
        <title>De novo assembly of Pectinophora gossypiella (Pink Bollworm) gut transcriptome.</title>
        <authorList>
            <person name="Tassone E.E."/>
        </authorList>
    </citation>
    <scope>NUCLEOTIDE SEQUENCE</scope>
</reference>
<feature type="compositionally biased region" description="Low complexity" evidence="1">
    <location>
        <begin position="105"/>
        <end position="114"/>
    </location>
</feature>
<accession>A0A1E1W5V2</accession>
<feature type="non-terminal residue" evidence="2">
    <location>
        <position position="1"/>
    </location>
</feature>
<feature type="compositionally biased region" description="Polar residues" evidence="1">
    <location>
        <begin position="33"/>
        <end position="44"/>
    </location>
</feature>
<feature type="region of interest" description="Disordered" evidence="1">
    <location>
        <begin position="70"/>
        <end position="121"/>
    </location>
</feature>
<evidence type="ECO:0000256" key="1">
    <source>
        <dbReference type="SAM" id="MobiDB-lite"/>
    </source>
</evidence>
<organism evidence="2">
    <name type="scientific">Pectinophora gossypiella</name>
    <name type="common">Cotton pink bollworm</name>
    <name type="synonym">Depressaria gossypiella</name>
    <dbReference type="NCBI Taxonomy" id="13191"/>
    <lineage>
        <taxon>Eukaryota</taxon>
        <taxon>Metazoa</taxon>
        <taxon>Ecdysozoa</taxon>
        <taxon>Arthropoda</taxon>
        <taxon>Hexapoda</taxon>
        <taxon>Insecta</taxon>
        <taxon>Pterygota</taxon>
        <taxon>Neoptera</taxon>
        <taxon>Endopterygota</taxon>
        <taxon>Lepidoptera</taxon>
        <taxon>Glossata</taxon>
        <taxon>Ditrysia</taxon>
        <taxon>Gelechioidea</taxon>
        <taxon>Gelechiidae</taxon>
        <taxon>Apatetrinae</taxon>
        <taxon>Pectinophora</taxon>
    </lineage>
</organism>
<dbReference type="AlphaFoldDB" id="A0A1E1W5V2"/>
<dbReference type="EMBL" id="GDQN01008698">
    <property type="protein sequence ID" value="JAT82356.1"/>
    <property type="molecule type" value="Transcribed_RNA"/>
</dbReference>
<protein>
    <submittedName>
        <fullName evidence="2">Uncharacterized protein</fullName>
    </submittedName>
</protein>
<name>A0A1E1W5V2_PECGO</name>
<feature type="compositionally biased region" description="Polar residues" evidence="1">
    <location>
        <begin position="79"/>
        <end position="92"/>
    </location>
</feature>
<dbReference type="OrthoDB" id="6368224at2759"/>
<evidence type="ECO:0000313" key="2">
    <source>
        <dbReference type="EMBL" id="JAT82356.1"/>
    </source>
</evidence>
<feature type="region of interest" description="Disordered" evidence="1">
    <location>
        <begin position="16"/>
        <end position="44"/>
    </location>
</feature>
<gene>
    <name evidence="2" type="ORF">g.7516</name>
</gene>